<evidence type="ECO:0000256" key="10">
    <source>
        <dbReference type="ARBA" id="ARBA00023242"/>
    </source>
</evidence>
<evidence type="ECO:0000256" key="14">
    <source>
        <dbReference type="SAM" id="MobiDB-lite"/>
    </source>
</evidence>
<dbReference type="InterPro" id="IPR006357">
    <property type="entry name" value="HAD-SF_hydro_IIA"/>
</dbReference>
<gene>
    <name evidence="16" type="ORF">CGI_10028818</name>
</gene>
<evidence type="ECO:0000259" key="15">
    <source>
        <dbReference type="PROSITE" id="PS50118"/>
    </source>
</evidence>
<dbReference type="InterPro" id="IPR036412">
    <property type="entry name" value="HAD-like_sf"/>
</dbReference>
<comment type="similarity">
    <text evidence="4">Belongs to the HAD-like hydrolase superfamily.</text>
</comment>
<dbReference type="InterPro" id="IPR036236">
    <property type="entry name" value="Znf_C2H2_sf"/>
</dbReference>
<dbReference type="EMBL" id="JH823244">
    <property type="protein sequence ID" value="EKC31179.1"/>
    <property type="molecule type" value="Genomic_DNA"/>
</dbReference>
<dbReference type="GO" id="GO:0003677">
    <property type="term" value="F:DNA binding"/>
    <property type="evidence" value="ECO:0007669"/>
    <property type="project" value="UniProtKB-UniRule"/>
</dbReference>
<feature type="compositionally biased region" description="Polar residues" evidence="14">
    <location>
        <begin position="337"/>
        <end position="361"/>
    </location>
</feature>
<keyword evidence="8" id="KW-0378">Hydrolase</keyword>
<comment type="cofactor">
    <cofactor evidence="1">
        <name>Mg(2+)</name>
        <dbReference type="ChEBI" id="CHEBI:18420"/>
    </cofactor>
</comment>
<dbReference type="CDD" id="cd07509">
    <property type="entry name" value="HAD_PPase"/>
    <property type="match status" value="1"/>
</dbReference>
<dbReference type="Gene3D" id="3.40.50.1000">
    <property type="entry name" value="HAD superfamily/HAD-like"/>
    <property type="match status" value="2"/>
</dbReference>
<keyword evidence="10" id="KW-0539">Nucleus</keyword>
<dbReference type="Gene3D" id="3.30.160.60">
    <property type="entry name" value="Classic Zinc Finger"/>
    <property type="match status" value="1"/>
</dbReference>
<dbReference type="Gene3D" id="1.10.30.10">
    <property type="entry name" value="High mobility group box domain"/>
    <property type="match status" value="1"/>
</dbReference>
<keyword evidence="6" id="KW-0963">Cytoplasm</keyword>
<name>K1QJ13_MAGGI</name>
<dbReference type="GO" id="GO:0005829">
    <property type="term" value="C:cytosol"/>
    <property type="evidence" value="ECO:0007669"/>
    <property type="project" value="TreeGrafter"/>
</dbReference>
<feature type="compositionally biased region" description="Basic residues" evidence="14">
    <location>
        <begin position="167"/>
        <end position="178"/>
    </location>
</feature>
<dbReference type="FunFam" id="3.40.50.1000:FF:000051">
    <property type="entry name" value="Phospholysine phosphohistidine inorganic pyrophosphate phosphatase"/>
    <property type="match status" value="1"/>
</dbReference>
<dbReference type="AlphaFoldDB" id="K1QJ13"/>
<accession>K1QJ13</accession>
<evidence type="ECO:0000256" key="13">
    <source>
        <dbReference type="ARBA" id="ARBA00047820"/>
    </source>
</evidence>
<feature type="region of interest" description="Disordered" evidence="14">
    <location>
        <begin position="128"/>
        <end position="185"/>
    </location>
</feature>
<sequence length="718" mass="79868">MEQDMMTMACTVENAGDGCITDPINTLSPLGETDKGDVMQTSQTAYLITDSNGLVLLETQRGNMFLSVSNEMNNLNYTGISTSPELQGRQLLTTTAAGSLLTGVQQEGMVDPQGVGVLLGVQTDVGEGLDTEDISDTTTEQLLNNTDSISVSPSEKESQKVPEQKKRGGWPKGKRRKNVPNVNAPKAPLTGYVMYAIERRQEIKASNPELSFPEVTKILGNEWSTLDSQKKQKYLLAAEEDKKRYMEQLKTFQQSEAYQSVMKKKKGKGFLTGTEIHVDETFPYSLDEDEGSMNELYCRVCDQYFSSLHNKKEHMFGRQHLQNITGEIQKDMQLQAEQESQDLVESSLVSSHLGNESSQSGDGICDSQHDITEKTSPVDVQGFIHGFLQENLDREFEIKQIRRHFKLIQEENTFLIKQITELKHYQNKLEDELSQYKEINTNRQGGRRADNTMASWNNNRKIKGVLLDISGVLFESGAGVPIDGSVEAVKRLQSAGLPVRFCTNETTMTRNMLTEKLHRLGFSMKDEEIFPPIPAVCKVLQKRNLRPHLLVHPTAALDFEGIDTLNPNCVVLGDATAEFTYHNLNKAFQALMSMEKPILFSLGMGRYYKEEEELVLDVGPFAKALEFAADVKTEIVGKPSETFFSSVLEDMGVSPENAVMVGDDIVSDVGGAQACGMLGIQVRTGKFRPQDESHPKVKPDSFADNLLAAVDLILQASK</sequence>
<dbReference type="SUPFAM" id="SSF56784">
    <property type="entry name" value="HAD-like"/>
    <property type="match status" value="1"/>
</dbReference>
<dbReference type="NCBIfam" id="TIGR01458">
    <property type="entry name" value="HAD-SF-IIA-hyp3"/>
    <property type="match status" value="1"/>
</dbReference>
<organism evidence="16">
    <name type="scientific">Magallana gigas</name>
    <name type="common">Pacific oyster</name>
    <name type="synonym">Crassostrea gigas</name>
    <dbReference type="NCBI Taxonomy" id="29159"/>
    <lineage>
        <taxon>Eukaryota</taxon>
        <taxon>Metazoa</taxon>
        <taxon>Spiralia</taxon>
        <taxon>Lophotrochozoa</taxon>
        <taxon>Mollusca</taxon>
        <taxon>Bivalvia</taxon>
        <taxon>Autobranchia</taxon>
        <taxon>Pteriomorphia</taxon>
        <taxon>Ostreida</taxon>
        <taxon>Ostreoidea</taxon>
        <taxon>Ostreidae</taxon>
        <taxon>Magallana</taxon>
    </lineage>
</organism>
<dbReference type="Pfam" id="PF13344">
    <property type="entry name" value="Hydrolase_6"/>
    <property type="match status" value="1"/>
</dbReference>
<evidence type="ECO:0000256" key="6">
    <source>
        <dbReference type="ARBA" id="ARBA00022490"/>
    </source>
</evidence>
<evidence type="ECO:0000256" key="7">
    <source>
        <dbReference type="ARBA" id="ARBA00022723"/>
    </source>
</evidence>
<comment type="subcellular location">
    <subcellularLocation>
        <location evidence="3">Cytoplasm</location>
    </subcellularLocation>
    <subcellularLocation>
        <location evidence="2">Nucleus</location>
    </subcellularLocation>
</comment>
<evidence type="ECO:0000256" key="11">
    <source>
        <dbReference type="ARBA" id="ARBA00037258"/>
    </source>
</evidence>
<evidence type="ECO:0000256" key="5">
    <source>
        <dbReference type="ARBA" id="ARBA00012146"/>
    </source>
</evidence>
<dbReference type="PANTHER" id="PTHR19288">
    <property type="entry name" value="4-NITROPHENYLPHOSPHATASE-RELATED"/>
    <property type="match status" value="1"/>
</dbReference>
<feature type="domain" description="HMG box" evidence="15">
    <location>
        <begin position="185"/>
        <end position="253"/>
    </location>
</feature>
<dbReference type="Pfam" id="PF13242">
    <property type="entry name" value="Hydrolase_like"/>
    <property type="match status" value="1"/>
</dbReference>
<dbReference type="InterPro" id="IPR006355">
    <property type="entry name" value="LHPP/HDHD2"/>
</dbReference>
<keyword evidence="9" id="KW-0460">Magnesium</keyword>
<evidence type="ECO:0000256" key="9">
    <source>
        <dbReference type="ARBA" id="ARBA00022842"/>
    </source>
</evidence>
<comment type="catalytic activity">
    <reaction evidence="13">
        <text>diphosphate + H2O = 2 phosphate + H(+)</text>
        <dbReference type="Rhea" id="RHEA:24576"/>
        <dbReference type="ChEBI" id="CHEBI:15377"/>
        <dbReference type="ChEBI" id="CHEBI:15378"/>
        <dbReference type="ChEBI" id="CHEBI:33019"/>
        <dbReference type="ChEBI" id="CHEBI:43474"/>
        <dbReference type="EC" id="3.6.1.1"/>
    </reaction>
</comment>
<dbReference type="GO" id="GO:0016791">
    <property type="term" value="F:phosphatase activity"/>
    <property type="evidence" value="ECO:0007669"/>
    <property type="project" value="InterPro"/>
</dbReference>
<evidence type="ECO:0000256" key="1">
    <source>
        <dbReference type="ARBA" id="ARBA00001946"/>
    </source>
</evidence>
<evidence type="ECO:0000256" key="3">
    <source>
        <dbReference type="ARBA" id="ARBA00004496"/>
    </source>
</evidence>
<dbReference type="GO" id="GO:0004427">
    <property type="term" value="F:inorganic diphosphate phosphatase activity"/>
    <property type="evidence" value="ECO:0007669"/>
    <property type="project" value="UniProtKB-EC"/>
</dbReference>
<dbReference type="GO" id="GO:0046872">
    <property type="term" value="F:metal ion binding"/>
    <property type="evidence" value="ECO:0007669"/>
    <property type="project" value="UniProtKB-KW"/>
</dbReference>
<dbReference type="GO" id="GO:0005634">
    <property type="term" value="C:nucleus"/>
    <property type="evidence" value="ECO:0007669"/>
    <property type="project" value="UniProtKB-SubCell"/>
</dbReference>
<evidence type="ECO:0000256" key="12">
    <source>
        <dbReference type="ARBA" id="ARBA00039357"/>
    </source>
</evidence>
<feature type="compositionally biased region" description="Basic and acidic residues" evidence="14">
    <location>
        <begin position="154"/>
        <end position="166"/>
    </location>
</feature>
<dbReference type="PANTHER" id="PTHR19288:SF44">
    <property type="entry name" value="PHOSPHOLYSINE PHOSPHOHISTIDINE INORGANIC PYROPHOSPHATE PHOSPHATASE"/>
    <property type="match status" value="1"/>
</dbReference>
<evidence type="ECO:0000256" key="8">
    <source>
        <dbReference type="ARBA" id="ARBA00022801"/>
    </source>
</evidence>
<dbReference type="InterPro" id="IPR036910">
    <property type="entry name" value="HMG_box_dom_sf"/>
</dbReference>
<comment type="function">
    <text evidence="11">Phosphatase that hydrolyzes imidodiphosphate, 3-phosphohistidine and 6-phospholysine. Has broad substrate specificity and can also hydrolyze inorganic diphosphate, but with lower efficiency.</text>
</comment>
<evidence type="ECO:0000256" key="4">
    <source>
        <dbReference type="ARBA" id="ARBA00007958"/>
    </source>
</evidence>
<proteinExistence type="inferred from homology"/>
<feature type="compositionally biased region" description="Polar residues" evidence="14">
    <location>
        <begin position="136"/>
        <end position="153"/>
    </location>
</feature>
<dbReference type="HOGENOM" id="CLU_385071_0_0_1"/>
<keyword evidence="7" id="KW-0479">Metal-binding</keyword>
<feature type="region of interest" description="Disordered" evidence="14">
    <location>
        <begin position="337"/>
        <end position="370"/>
    </location>
</feature>
<dbReference type="CDD" id="cd21980">
    <property type="entry name" value="HMG-box_HMG20"/>
    <property type="match status" value="1"/>
</dbReference>
<evidence type="ECO:0000256" key="2">
    <source>
        <dbReference type="ARBA" id="ARBA00004123"/>
    </source>
</evidence>
<dbReference type="InterPro" id="IPR009071">
    <property type="entry name" value="HMG_box_dom"/>
</dbReference>
<dbReference type="SUPFAM" id="SSF47095">
    <property type="entry name" value="HMG-box"/>
    <property type="match status" value="1"/>
</dbReference>
<protein>
    <recommendedName>
        <fullName evidence="12">Phospholysine phosphohistidine inorganic pyrophosphate phosphatase</fullName>
        <ecNumber evidence="5">3.6.1.1</ecNumber>
    </recommendedName>
</protein>
<evidence type="ECO:0000313" key="16">
    <source>
        <dbReference type="EMBL" id="EKC31179.1"/>
    </source>
</evidence>
<dbReference type="Pfam" id="PF00505">
    <property type="entry name" value="HMG_box"/>
    <property type="match status" value="1"/>
</dbReference>
<dbReference type="InterPro" id="IPR023214">
    <property type="entry name" value="HAD_sf"/>
</dbReference>
<dbReference type="EC" id="3.6.1.1" evidence="5"/>
<reference evidence="16" key="1">
    <citation type="journal article" date="2012" name="Nature">
        <title>The oyster genome reveals stress adaptation and complexity of shell formation.</title>
        <authorList>
            <person name="Zhang G."/>
            <person name="Fang X."/>
            <person name="Guo X."/>
            <person name="Li L."/>
            <person name="Luo R."/>
            <person name="Xu F."/>
            <person name="Yang P."/>
            <person name="Zhang L."/>
            <person name="Wang X."/>
            <person name="Qi H."/>
            <person name="Xiong Z."/>
            <person name="Que H."/>
            <person name="Xie Y."/>
            <person name="Holland P.W."/>
            <person name="Paps J."/>
            <person name="Zhu Y."/>
            <person name="Wu F."/>
            <person name="Chen Y."/>
            <person name="Wang J."/>
            <person name="Peng C."/>
            <person name="Meng J."/>
            <person name="Yang L."/>
            <person name="Liu J."/>
            <person name="Wen B."/>
            <person name="Zhang N."/>
            <person name="Huang Z."/>
            <person name="Zhu Q."/>
            <person name="Feng Y."/>
            <person name="Mount A."/>
            <person name="Hedgecock D."/>
            <person name="Xu Z."/>
            <person name="Liu Y."/>
            <person name="Domazet-Loso T."/>
            <person name="Du Y."/>
            <person name="Sun X."/>
            <person name="Zhang S."/>
            <person name="Liu B."/>
            <person name="Cheng P."/>
            <person name="Jiang X."/>
            <person name="Li J."/>
            <person name="Fan D."/>
            <person name="Wang W."/>
            <person name="Fu W."/>
            <person name="Wang T."/>
            <person name="Wang B."/>
            <person name="Zhang J."/>
            <person name="Peng Z."/>
            <person name="Li Y."/>
            <person name="Li N."/>
            <person name="Wang J."/>
            <person name="Chen M."/>
            <person name="He Y."/>
            <person name="Tan F."/>
            <person name="Song X."/>
            <person name="Zheng Q."/>
            <person name="Huang R."/>
            <person name="Yang H."/>
            <person name="Du X."/>
            <person name="Chen L."/>
            <person name="Yang M."/>
            <person name="Gaffney P.M."/>
            <person name="Wang S."/>
            <person name="Luo L."/>
            <person name="She Z."/>
            <person name="Ming Y."/>
            <person name="Huang W."/>
            <person name="Zhang S."/>
            <person name="Huang B."/>
            <person name="Zhang Y."/>
            <person name="Qu T."/>
            <person name="Ni P."/>
            <person name="Miao G."/>
            <person name="Wang J."/>
            <person name="Wang Q."/>
            <person name="Steinberg C.E."/>
            <person name="Wang H."/>
            <person name="Li N."/>
            <person name="Qian L."/>
            <person name="Zhang G."/>
            <person name="Li Y."/>
            <person name="Yang H."/>
            <person name="Liu X."/>
            <person name="Wang J."/>
            <person name="Yin Y."/>
            <person name="Wang J."/>
        </authorList>
    </citation>
    <scope>NUCLEOTIDE SEQUENCE [LARGE SCALE GENOMIC DNA]</scope>
    <source>
        <strain evidence="16">05x7-T-G4-1.051#20</strain>
    </source>
</reference>
<dbReference type="SUPFAM" id="SSF57667">
    <property type="entry name" value="beta-beta-alpha zinc fingers"/>
    <property type="match status" value="1"/>
</dbReference>
<dbReference type="SMART" id="SM00398">
    <property type="entry name" value="HMG"/>
    <property type="match status" value="1"/>
</dbReference>
<dbReference type="PROSITE" id="PS50118">
    <property type="entry name" value="HMG_BOX_2"/>
    <property type="match status" value="1"/>
</dbReference>
<dbReference type="InParanoid" id="K1QJ13"/>